<proteinExistence type="predicted"/>
<dbReference type="Proteomes" id="UP000636518">
    <property type="component" value="Unassembled WGS sequence"/>
</dbReference>
<feature type="signal peptide" evidence="1">
    <location>
        <begin position="1"/>
        <end position="23"/>
    </location>
</feature>
<evidence type="ECO:0000313" key="2">
    <source>
        <dbReference type="EMBL" id="MBC3392993.1"/>
    </source>
</evidence>
<dbReference type="EMBL" id="JABWRB010000047">
    <property type="protein sequence ID" value="MBC3392993.1"/>
    <property type="molecule type" value="Genomic_DNA"/>
</dbReference>
<dbReference type="InterPro" id="IPR007540">
    <property type="entry name" value="Fimbrial_CS1-type"/>
</dbReference>
<dbReference type="EMBL" id="JABWRB020000002">
    <property type="protein sequence ID" value="MBV4497341.1"/>
    <property type="molecule type" value="Genomic_DNA"/>
</dbReference>
<dbReference type="GO" id="GO:0009289">
    <property type="term" value="C:pilus"/>
    <property type="evidence" value="ECO:0007669"/>
    <property type="project" value="InterPro"/>
</dbReference>
<protein>
    <submittedName>
        <fullName evidence="2">Adhesin</fullName>
    </submittedName>
</protein>
<dbReference type="Pfam" id="PF04449">
    <property type="entry name" value="Fimbrial_CS1"/>
    <property type="match status" value="1"/>
</dbReference>
<comment type="caution">
    <text evidence="2">The sequence shown here is derived from an EMBL/GenBank/DDBJ whole genome shotgun (WGS) entry which is preliminary data.</text>
</comment>
<sequence length="168" mass="18385">MFRKMLFGTVLGAVALVCSMAHAADDARSNIHITANIPNKQFHVQPRNPDFGKDEVMHYNALTYKLTPVRETFDVKNTDGSIHAYIENGAEGTVHLSNGSEFIGLAVVFNDVLLNGQPKEVVDDASSTPGTQAQMLILQRNTPTRPFAPGLYTADITLIFDAVPRVPF</sequence>
<reference evidence="3" key="3">
    <citation type="submission" date="2021-06" db="EMBL/GenBank/DDBJ databases">
        <title>Updating the genus Pseudomonas: Description of 43 new species and partition of the Pseudomonas putida group.</title>
        <authorList>
            <person name="Girard L."/>
            <person name="Lood C."/>
            <person name="Vandamme P."/>
            <person name="Rokni-Zadeh H."/>
            <person name="Van Noort V."/>
            <person name="Hofte M."/>
            <person name="Lavigne R."/>
            <person name="De Mot R."/>
        </authorList>
    </citation>
    <scope>NUCLEOTIDE SEQUENCE</scope>
    <source>
        <strain evidence="3">SWRI12</strain>
    </source>
</reference>
<dbReference type="AlphaFoldDB" id="A0A923FI55"/>
<organism evidence="2">
    <name type="scientific">Pseudomonas zanjanensis</name>
    <dbReference type="NCBI Taxonomy" id="2745496"/>
    <lineage>
        <taxon>Bacteria</taxon>
        <taxon>Pseudomonadati</taxon>
        <taxon>Pseudomonadota</taxon>
        <taxon>Gammaproteobacteria</taxon>
        <taxon>Pseudomonadales</taxon>
        <taxon>Pseudomonadaceae</taxon>
        <taxon>Pseudomonas</taxon>
    </lineage>
</organism>
<reference evidence="2 4" key="1">
    <citation type="journal article" date="2020" name="Microorganisms">
        <title>Reliable Identification of Environmental Pseudomonas Isolates Using the rpoD Gene.</title>
        <authorList>
            <consortium name="The Broad Institute Genome Sequencing Platform"/>
            <person name="Girard L."/>
            <person name="Lood C."/>
            <person name="Rokni-Zadeh H."/>
            <person name="van Noort V."/>
            <person name="Lavigne R."/>
            <person name="De Mot R."/>
        </authorList>
    </citation>
    <scope>NUCLEOTIDE SEQUENCE</scope>
    <source>
        <strain evidence="2 4">SWRI12</strain>
    </source>
</reference>
<dbReference type="Gene3D" id="2.60.40.2040">
    <property type="entry name" value="CFA/I fimbrial subunit E, pilin domain"/>
    <property type="match status" value="1"/>
</dbReference>
<evidence type="ECO:0000313" key="3">
    <source>
        <dbReference type="EMBL" id="MBV4497341.1"/>
    </source>
</evidence>
<name>A0A923FI55_9PSED</name>
<dbReference type="RefSeq" id="WP_186709942.1">
    <property type="nucleotide sequence ID" value="NZ_JABWRB020000002.1"/>
</dbReference>
<feature type="chain" id="PRO_5044695459" evidence="1">
    <location>
        <begin position="24"/>
        <end position="168"/>
    </location>
</feature>
<accession>A0A923FI55</accession>
<keyword evidence="1" id="KW-0732">Signal</keyword>
<gene>
    <name evidence="3" type="ORF">HU715_018510</name>
    <name evidence="2" type="ORF">HU715_25395</name>
</gene>
<evidence type="ECO:0000256" key="1">
    <source>
        <dbReference type="SAM" id="SignalP"/>
    </source>
</evidence>
<reference evidence="2" key="2">
    <citation type="submission" date="2020-07" db="EMBL/GenBank/DDBJ databases">
        <authorList>
            <person name="Lood C."/>
            <person name="Girard L."/>
        </authorList>
    </citation>
    <scope>NUCLEOTIDE SEQUENCE</scope>
    <source>
        <strain evidence="2">SWRI12</strain>
    </source>
</reference>
<keyword evidence="4" id="KW-1185">Reference proteome</keyword>
<evidence type="ECO:0000313" key="4">
    <source>
        <dbReference type="Proteomes" id="UP000636518"/>
    </source>
</evidence>